<accession>A0A3A8PRC1</accession>
<dbReference type="Pfam" id="PF12770">
    <property type="entry name" value="CHAT"/>
    <property type="match status" value="1"/>
</dbReference>
<feature type="non-terminal residue" evidence="2">
    <location>
        <position position="1"/>
    </location>
</feature>
<reference evidence="3" key="1">
    <citation type="submission" date="2018-09" db="EMBL/GenBank/DDBJ databases">
        <authorList>
            <person name="Livingstone P.G."/>
            <person name="Whitworth D.E."/>
        </authorList>
    </citation>
    <scope>NUCLEOTIDE SEQUENCE [LARGE SCALE GENOMIC DNA]</scope>
    <source>
        <strain evidence="3">AB047A</strain>
    </source>
</reference>
<evidence type="ECO:0000313" key="2">
    <source>
        <dbReference type="EMBL" id="RKH58568.1"/>
    </source>
</evidence>
<dbReference type="InterPro" id="IPR024983">
    <property type="entry name" value="CHAT_dom"/>
</dbReference>
<dbReference type="Gene3D" id="1.25.40.10">
    <property type="entry name" value="Tetratricopeptide repeat domain"/>
    <property type="match status" value="1"/>
</dbReference>
<proteinExistence type="predicted"/>
<dbReference type="Proteomes" id="UP000282656">
    <property type="component" value="Unassembled WGS sequence"/>
</dbReference>
<feature type="domain" description="CHAT" evidence="1">
    <location>
        <begin position="763"/>
        <end position="906"/>
    </location>
</feature>
<keyword evidence="3" id="KW-1185">Reference proteome</keyword>
<comment type="caution">
    <text evidence="2">The sequence shown here is derived from an EMBL/GenBank/DDBJ whole genome shotgun (WGS) entry which is preliminary data.</text>
</comment>
<dbReference type="EMBL" id="RAWM01000189">
    <property type="protein sequence ID" value="RKH58568.1"/>
    <property type="molecule type" value="Genomic_DNA"/>
</dbReference>
<organism evidence="2 3">
    <name type="scientific">Corallococcus interemptor</name>
    <dbReference type="NCBI Taxonomy" id="2316720"/>
    <lineage>
        <taxon>Bacteria</taxon>
        <taxon>Pseudomonadati</taxon>
        <taxon>Myxococcota</taxon>
        <taxon>Myxococcia</taxon>
        <taxon>Myxococcales</taxon>
        <taxon>Cystobacterineae</taxon>
        <taxon>Myxococcaceae</taxon>
        <taxon>Corallococcus</taxon>
    </lineage>
</organism>
<dbReference type="RefSeq" id="WP_121771827.1">
    <property type="nucleotide sequence ID" value="NZ_RAWM01000189.1"/>
</dbReference>
<sequence>VLPPPPSPRRWNHLGAFALTLAALGVWTARVTREPSSPWPAPAPTRALEARLTSGPLDAHRPYVPMRGGTRAAAPLPLQELAGMEDRQDWRGIASAYLLSGDARQALSYLGNAPASPDVDSDRAVALALAHAGASEQASLDEALAVLEDVLREQPDHPQALWNLALVLRNLDLPLLAADAFDAVAKRGEPGWSAEARDKAVALREKTLARGREWKQAFAATQDLMADANAPLPLEEAAKLPGIVRLAFYDAVRAAPSKDAALRLLPLAEALDRAYGGTVLHATVLRVAARDFQKRGPLARDYARFVRGRTPFPPAFLERLRHSGEEDLYVGALGYELQAGRPVDVTAFARAAEGLGDPWFHLIAERERANQEVGDGQWWKAEARVLEALRTCEAQRLDYRCADLHGWLTDMYLVELHRPAEASEHALRGWRLAKSQGEWQQERLFLQELAQVARFHHVAPTARAYLRESLARTPEELAQRGYVHRNLATLAWMDFRVDEARQHLEQSMESGAPLGLNGAGVLADLARFGPMPGAADALARALSGLRQGEPRPGERALLDALQGEFELERDPAAGRALLHSALTQAEHGPDDVSARRARARASAALISDAGRSGAYLEALTLAGRQLQVTEVPERCVLAVSVQHERTLTVARGPSGAVLGDFNSTRTAPLGQDASGLVPPALQDALRGCEQVRVLAPPPVTGLPRLLPPDIAWSYQVGHAKAGPLPPVDGGTHLVVSNVDTPAALGLARLPPMAPPPGDDARRVMLEGTRATPSRVLEAMSTATEVEIHTHGVFSPEQSDASLLMLAPEQDGRYALTARQVREKGLPQAPLVFLAACGAARTAPFPHESFSLPVAFLDAGARAVLAATVDIPDSAGGFFNAVRERIHSGAAPGVALRDERQAWLQASPADRWVHDVLLFE</sequence>
<evidence type="ECO:0000259" key="1">
    <source>
        <dbReference type="Pfam" id="PF12770"/>
    </source>
</evidence>
<name>A0A3A8PRC1_9BACT</name>
<dbReference type="SUPFAM" id="SSF48452">
    <property type="entry name" value="TPR-like"/>
    <property type="match status" value="1"/>
</dbReference>
<gene>
    <name evidence="2" type="ORF">D7X96_36745</name>
</gene>
<dbReference type="InterPro" id="IPR011990">
    <property type="entry name" value="TPR-like_helical_dom_sf"/>
</dbReference>
<evidence type="ECO:0000313" key="3">
    <source>
        <dbReference type="Proteomes" id="UP000282656"/>
    </source>
</evidence>
<dbReference type="AlphaFoldDB" id="A0A3A8PRC1"/>
<dbReference type="OrthoDB" id="5526017at2"/>
<protein>
    <submittedName>
        <fullName evidence="2">CHAT domain-containing protein</fullName>
    </submittedName>
</protein>